<accession>A0ABV0RNW8</accession>
<evidence type="ECO:0000313" key="2">
    <source>
        <dbReference type="Proteomes" id="UP001434883"/>
    </source>
</evidence>
<evidence type="ECO:0000313" key="1">
    <source>
        <dbReference type="EMBL" id="MEQ2209077.1"/>
    </source>
</evidence>
<dbReference type="EMBL" id="JAHRIN010050958">
    <property type="protein sequence ID" value="MEQ2209077.1"/>
    <property type="molecule type" value="Genomic_DNA"/>
</dbReference>
<reference evidence="1 2" key="1">
    <citation type="submission" date="2021-06" db="EMBL/GenBank/DDBJ databases">
        <authorList>
            <person name="Palmer J.M."/>
        </authorList>
    </citation>
    <scope>NUCLEOTIDE SEQUENCE [LARGE SCALE GENOMIC DNA]</scope>
    <source>
        <strain evidence="1 2">XC_2019</strain>
        <tissue evidence="1">Muscle</tissue>
    </source>
</reference>
<comment type="caution">
    <text evidence="1">The sequence shown here is derived from an EMBL/GenBank/DDBJ whole genome shotgun (WGS) entry which is preliminary data.</text>
</comment>
<proteinExistence type="predicted"/>
<dbReference type="Proteomes" id="UP001434883">
    <property type="component" value="Unassembled WGS sequence"/>
</dbReference>
<evidence type="ECO:0008006" key="3">
    <source>
        <dbReference type="Google" id="ProtNLM"/>
    </source>
</evidence>
<protein>
    <recommendedName>
        <fullName evidence="3">Secreted protein</fullName>
    </recommendedName>
</protein>
<sequence length="102" mass="11408">MGHSFLLAWESFSRTMSPSLTVKCLTATSLLQILSPSPAPYKLPQNLCRSLAQCIYKTLSRNCLYQFNMHSSGRYARKQHAPAFTLGVPTFCATGHNCPWPK</sequence>
<keyword evidence="2" id="KW-1185">Reference proteome</keyword>
<name>A0ABV0RNW8_9TELE</name>
<organism evidence="1 2">
    <name type="scientific">Xenoophorus captivus</name>
    <dbReference type="NCBI Taxonomy" id="1517983"/>
    <lineage>
        <taxon>Eukaryota</taxon>
        <taxon>Metazoa</taxon>
        <taxon>Chordata</taxon>
        <taxon>Craniata</taxon>
        <taxon>Vertebrata</taxon>
        <taxon>Euteleostomi</taxon>
        <taxon>Actinopterygii</taxon>
        <taxon>Neopterygii</taxon>
        <taxon>Teleostei</taxon>
        <taxon>Neoteleostei</taxon>
        <taxon>Acanthomorphata</taxon>
        <taxon>Ovalentaria</taxon>
        <taxon>Atherinomorphae</taxon>
        <taxon>Cyprinodontiformes</taxon>
        <taxon>Goodeidae</taxon>
        <taxon>Xenoophorus</taxon>
    </lineage>
</organism>
<gene>
    <name evidence="1" type="ORF">XENOCAPTIV_023804</name>
</gene>